<gene>
    <name evidence="2" type="ORF">BU16DRAFT_622243</name>
</gene>
<protein>
    <submittedName>
        <fullName evidence="2">Uncharacterized protein</fullName>
    </submittedName>
</protein>
<keyword evidence="3" id="KW-1185">Reference proteome</keyword>
<organism evidence="2 3">
    <name type="scientific">Lophium mytilinum</name>
    <dbReference type="NCBI Taxonomy" id="390894"/>
    <lineage>
        <taxon>Eukaryota</taxon>
        <taxon>Fungi</taxon>
        <taxon>Dikarya</taxon>
        <taxon>Ascomycota</taxon>
        <taxon>Pezizomycotina</taxon>
        <taxon>Dothideomycetes</taxon>
        <taxon>Pleosporomycetidae</taxon>
        <taxon>Mytilinidiales</taxon>
        <taxon>Mytilinidiaceae</taxon>
        <taxon>Lophium</taxon>
    </lineage>
</organism>
<name>A0A6A6QBE4_9PEZI</name>
<evidence type="ECO:0000256" key="1">
    <source>
        <dbReference type="SAM" id="MobiDB-lite"/>
    </source>
</evidence>
<dbReference type="AlphaFoldDB" id="A0A6A6QBE4"/>
<dbReference type="Proteomes" id="UP000799750">
    <property type="component" value="Unassembled WGS sequence"/>
</dbReference>
<reference evidence="2" key="1">
    <citation type="journal article" date="2020" name="Stud. Mycol.">
        <title>101 Dothideomycetes genomes: a test case for predicting lifestyles and emergence of pathogens.</title>
        <authorList>
            <person name="Haridas S."/>
            <person name="Albert R."/>
            <person name="Binder M."/>
            <person name="Bloem J."/>
            <person name="Labutti K."/>
            <person name="Salamov A."/>
            <person name="Andreopoulos B."/>
            <person name="Baker S."/>
            <person name="Barry K."/>
            <person name="Bills G."/>
            <person name="Bluhm B."/>
            <person name="Cannon C."/>
            <person name="Castanera R."/>
            <person name="Culley D."/>
            <person name="Daum C."/>
            <person name="Ezra D."/>
            <person name="Gonzalez J."/>
            <person name="Henrissat B."/>
            <person name="Kuo A."/>
            <person name="Liang C."/>
            <person name="Lipzen A."/>
            <person name="Lutzoni F."/>
            <person name="Magnuson J."/>
            <person name="Mondo S."/>
            <person name="Nolan M."/>
            <person name="Ohm R."/>
            <person name="Pangilinan J."/>
            <person name="Park H.-J."/>
            <person name="Ramirez L."/>
            <person name="Alfaro M."/>
            <person name="Sun H."/>
            <person name="Tritt A."/>
            <person name="Yoshinaga Y."/>
            <person name="Zwiers L.-H."/>
            <person name="Turgeon B."/>
            <person name="Goodwin S."/>
            <person name="Spatafora J."/>
            <person name="Crous P."/>
            <person name="Grigoriev I."/>
        </authorList>
    </citation>
    <scope>NUCLEOTIDE SEQUENCE</scope>
    <source>
        <strain evidence="2">CBS 269.34</strain>
    </source>
</reference>
<feature type="compositionally biased region" description="Polar residues" evidence="1">
    <location>
        <begin position="135"/>
        <end position="150"/>
    </location>
</feature>
<evidence type="ECO:0000313" key="2">
    <source>
        <dbReference type="EMBL" id="KAF2489592.1"/>
    </source>
</evidence>
<accession>A0A6A6QBE4</accession>
<proteinExistence type="predicted"/>
<sequence length="202" mass="22794">MDPTFENLAFVKAMEEDLKAAESRAKARKEALEKFEVRNQKLNERASTLIAELKELDSPSSSEEVAKLMEQLEQDKATIAEKLSQKRRKDAPVEHYDPEDDKMMSGLGGEQVPLGEELQQQLAQDQSPKKKESQTRISEASSKGIQSQAEQLEKSEILGRRGQLQDAQRPVHKTNEALSKLEAEMAQVQVVDEEEMSDEEIL</sequence>
<evidence type="ECO:0000313" key="3">
    <source>
        <dbReference type="Proteomes" id="UP000799750"/>
    </source>
</evidence>
<feature type="region of interest" description="Disordered" evidence="1">
    <location>
        <begin position="76"/>
        <end position="180"/>
    </location>
</feature>
<dbReference type="EMBL" id="MU004198">
    <property type="protein sequence ID" value="KAF2489592.1"/>
    <property type="molecule type" value="Genomic_DNA"/>
</dbReference>